<comment type="caution">
    <text evidence="2">The sequence shown here is derived from an EMBL/GenBank/DDBJ whole genome shotgun (WGS) entry which is preliminary data.</text>
</comment>
<name>A0A8J5VNE1_ZIZPA</name>
<sequence>MRQHRQQQVSLRKEYDIKEVATLTGEKGKAKKIVSVGKRKSNTQKEKGIQYSSSDAMKDGVASCDGEKDDVASCDDQEDVVATNLKFDV</sequence>
<reference evidence="2" key="2">
    <citation type="submission" date="2021-02" db="EMBL/GenBank/DDBJ databases">
        <authorList>
            <person name="Kimball J.A."/>
            <person name="Haas M.W."/>
            <person name="Macchietto M."/>
            <person name="Kono T."/>
            <person name="Duquette J."/>
            <person name="Shao M."/>
        </authorList>
    </citation>
    <scope>NUCLEOTIDE SEQUENCE</scope>
    <source>
        <tissue evidence="2">Fresh leaf tissue</tissue>
    </source>
</reference>
<keyword evidence="3" id="KW-1185">Reference proteome</keyword>
<evidence type="ECO:0000313" key="3">
    <source>
        <dbReference type="Proteomes" id="UP000729402"/>
    </source>
</evidence>
<gene>
    <name evidence="2" type="ORF">GUJ93_ZPchr0009g1594</name>
</gene>
<organism evidence="2 3">
    <name type="scientific">Zizania palustris</name>
    <name type="common">Northern wild rice</name>
    <dbReference type="NCBI Taxonomy" id="103762"/>
    <lineage>
        <taxon>Eukaryota</taxon>
        <taxon>Viridiplantae</taxon>
        <taxon>Streptophyta</taxon>
        <taxon>Embryophyta</taxon>
        <taxon>Tracheophyta</taxon>
        <taxon>Spermatophyta</taxon>
        <taxon>Magnoliopsida</taxon>
        <taxon>Liliopsida</taxon>
        <taxon>Poales</taxon>
        <taxon>Poaceae</taxon>
        <taxon>BOP clade</taxon>
        <taxon>Oryzoideae</taxon>
        <taxon>Oryzeae</taxon>
        <taxon>Zizaniinae</taxon>
        <taxon>Zizania</taxon>
    </lineage>
</organism>
<dbReference type="AlphaFoldDB" id="A0A8J5VNE1"/>
<dbReference type="Proteomes" id="UP000729402">
    <property type="component" value="Unassembled WGS sequence"/>
</dbReference>
<protein>
    <submittedName>
        <fullName evidence="2">Uncharacterized protein</fullName>
    </submittedName>
</protein>
<feature type="region of interest" description="Disordered" evidence="1">
    <location>
        <begin position="38"/>
        <end position="62"/>
    </location>
</feature>
<accession>A0A8J5VNE1</accession>
<dbReference type="EMBL" id="JAAALK010000289">
    <property type="protein sequence ID" value="KAG8051229.1"/>
    <property type="molecule type" value="Genomic_DNA"/>
</dbReference>
<reference evidence="2" key="1">
    <citation type="journal article" date="2021" name="bioRxiv">
        <title>Whole Genome Assembly and Annotation of Northern Wild Rice, Zizania palustris L., Supports a Whole Genome Duplication in the Zizania Genus.</title>
        <authorList>
            <person name="Haas M."/>
            <person name="Kono T."/>
            <person name="Macchietto M."/>
            <person name="Millas R."/>
            <person name="McGilp L."/>
            <person name="Shao M."/>
            <person name="Duquette J."/>
            <person name="Hirsch C.N."/>
            <person name="Kimball J."/>
        </authorList>
    </citation>
    <scope>NUCLEOTIDE SEQUENCE</scope>
    <source>
        <tissue evidence="2">Fresh leaf tissue</tissue>
    </source>
</reference>
<evidence type="ECO:0000313" key="2">
    <source>
        <dbReference type="EMBL" id="KAG8051229.1"/>
    </source>
</evidence>
<proteinExistence type="predicted"/>
<evidence type="ECO:0000256" key="1">
    <source>
        <dbReference type="SAM" id="MobiDB-lite"/>
    </source>
</evidence>